<sequence length="529" mass="59951">MKVNRVLLYTLPVIGILLAGSFLIYNFTRKRPEKVDLVSDLSKLKDELKKTEDEWARGVEEMQKDLADKAREEHKKTMDELDKQQKEQIQSFEKHFKAKYTEIPSVDFILDVSLPVTTSTKYQSGSHIVSLSKTTFTRDPELVDYTHTLEGQNFEVGGLQFCGKKYKVPKIKTNMITSIAFKNDPGFCYFLLVPGPASSPTFFKNNGTDFEICYKYPNIKQDMLELGVKFGRITQPSPTPGVPTPEIPSTAPITPAVAPEPSKTVPPTSAFVFNLTINNSFTIGTEQVKLTISSEFGNKYKAYRYFVTDGKITPTMFTIGNNTQSGLPVNEGFDSITVYFHNEPLATNDIPLLVSFNQRYKNFLNSGDNIWHESETTFFEEELDFVNSKLNNIVSLNLSRRSDYYRNGSGSSNVEKSKDMNVYVETDKPMMSWSTYTHKLEDGGQGGPVRGFYIGKLLFGGREFRIKPQGEIESVDVYGKNFEPFANAPTVFCVNYTNGNQEYYVFTYSEYLVDKNINSSNLEQKLQSI</sequence>
<keyword evidence="2" id="KW-0472">Membrane</keyword>
<keyword evidence="1" id="KW-0175">Coiled coil</keyword>
<evidence type="ECO:0000256" key="2">
    <source>
        <dbReference type="SAM" id="Phobius"/>
    </source>
</evidence>
<dbReference type="VEuPathDB" id="PiroplasmaDB:TA17450"/>
<evidence type="ECO:0000313" key="4">
    <source>
        <dbReference type="EMBL" id="SVP93964.1"/>
    </source>
</evidence>
<name>A0A3B0N024_THEAN</name>
<accession>A0A3B0N024</accession>
<organism evidence="3">
    <name type="scientific">Theileria annulata</name>
    <dbReference type="NCBI Taxonomy" id="5874"/>
    <lineage>
        <taxon>Eukaryota</taxon>
        <taxon>Sar</taxon>
        <taxon>Alveolata</taxon>
        <taxon>Apicomplexa</taxon>
        <taxon>Aconoidasida</taxon>
        <taxon>Piroplasmida</taxon>
        <taxon>Theileriidae</taxon>
        <taxon>Theileria</taxon>
    </lineage>
</organism>
<protein>
    <submittedName>
        <fullName evidence="3">Uncharacterized protein</fullName>
    </submittedName>
</protein>
<dbReference type="AlphaFoldDB" id="A0A3B0N024"/>
<keyword evidence="2" id="KW-1133">Transmembrane helix</keyword>
<proteinExistence type="predicted"/>
<dbReference type="EMBL" id="UIVT01000003">
    <property type="protein sequence ID" value="SVP93964.1"/>
    <property type="molecule type" value="Genomic_DNA"/>
</dbReference>
<dbReference type="EMBL" id="UIVS01000003">
    <property type="protein sequence ID" value="SVP93160.1"/>
    <property type="molecule type" value="Genomic_DNA"/>
</dbReference>
<evidence type="ECO:0000256" key="1">
    <source>
        <dbReference type="SAM" id="Coils"/>
    </source>
</evidence>
<gene>
    <name evidence="4" type="ORF">TAT_000296100</name>
    <name evidence="3" type="ORF">TAV_000296200</name>
</gene>
<feature type="coiled-coil region" evidence="1">
    <location>
        <begin position="34"/>
        <end position="91"/>
    </location>
</feature>
<reference evidence="3" key="1">
    <citation type="submission" date="2018-07" db="EMBL/GenBank/DDBJ databases">
        <authorList>
            <person name="Quirk P.G."/>
            <person name="Krulwich T.A."/>
        </authorList>
    </citation>
    <scope>NUCLEOTIDE SEQUENCE</scope>
    <source>
        <strain evidence="3">Anand</strain>
    </source>
</reference>
<feature type="transmembrane region" description="Helical" evidence="2">
    <location>
        <begin position="6"/>
        <end position="25"/>
    </location>
</feature>
<keyword evidence="2" id="KW-0812">Transmembrane</keyword>
<evidence type="ECO:0000313" key="3">
    <source>
        <dbReference type="EMBL" id="SVP93160.1"/>
    </source>
</evidence>